<feature type="compositionally biased region" description="Basic and acidic residues" evidence="1">
    <location>
        <begin position="16"/>
        <end position="34"/>
    </location>
</feature>
<evidence type="ECO:0000313" key="3">
    <source>
        <dbReference type="Proteomes" id="UP001153365"/>
    </source>
</evidence>
<dbReference type="AlphaFoldDB" id="A0AAV0AMR9"/>
<accession>A0AAV0AMR9</accession>
<protein>
    <submittedName>
        <fullName evidence="2">Uncharacterized protein</fullName>
    </submittedName>
</protein>
<sequence length="160" mass="17162">MPRVGPQLNSTSPPLVRDKYSSQKNIEKELEKLKSSTGKGKQTLVPEGPPSVANNELDIQKFLPAGDVEEMNINSFINEAMYNNSQDVVENNNNKVQSASISQAPPAINIMAENTPLPQQEGEDQLGGSAGSSTQMVILAAFSGPMETDPNPGLARIIEV</sequence>
<evidence type="ECO:0000313" key="2">
    <source>
        <dbReference type="EMBL" id="CAH7668882.1"/>
    </source>
</evidence>
<evidence type="ECO:0000256" key="1">
    <source>
        <dbReference type="SAM" id="MobiDB-lite"/>
    </source>
</evidence>
<comment type="caution">
    <text evidence="2">The sequence shown here is derived from an EMBL/GenBank/DDBJ whole genome shotgun (WGS) entry which is preliminary data.</text>
</comment>
<reference evidence="2" key="1">
    <citation type="submission" date="2022-06" db="EMBL/GenBank/DDBJ databases">
        <authorList>
            <consortium name="SYNGENTA / RWTH Aachen University"/>
        </authorList>
    </citation>
    <scope>NUCLEOTIDE SEQUENCE</scope>
</reference>
<organism evidence="2 3">
    <name type="scientific">Phakopsora pachyrhizi</name>
    <name type="common">Asian soybean rust disease fungus</name>
    <dbReference type="NCBI Taxonomy" id="170000"/>
    <lineage>
        <taxon>Eukaryota</taxon>
        <taxon>Fungi</taxon>
        <taxon>Dikarya</taxon>
        <taxon>Basidiomycota</taxon>
        <taxon>Pucciniomycotina</taxon>
        <taxon>Pucciniomycetes</taxon>
        <taxon>Pucciniales</taxon>
        <taxon>Phakopsoraceae</taxon>
        <taxon>Phakopsora</taxon>
    </lineage>
</organism>
<dbReference type="Proteomes" id="UP001153365">
    <property type="component" value="Unassembled WGS sequence"/>
</dbReference>
<keyword evidence="3" id="KW-1185">Reference proteome</keyword>
<feature type="region of interest" description="Disordered" evidence="1">
    <location>
        <begin position="1"/>
        <end position="53"/>
    </location>
</feature>
<dbReference type="EMBL" id="CALTRL010000614">
    <property type="protein sequence ID" value="CAH7668882.1"/>
    <property type="molecule type" value="Genomic_DNA"/>
</dbReference>
<gene>
    <name evidence="2" type="ORF">PPACK8108_LOCUS3447</name>
</gene>
<proteinExistence type="predicted"/>
<name>A0AAV0AMR9_PHAPC</name>